<dbReference type="EMBL" id="MHUZ01000010">
    <property type="protein sequence ID" value="OHA86051.1"/>
    <property type="molecule type" value="Genomic_DNA"/>
</dbReference>
<dbReference type="Gene3D" id="3.40.50.620">
    <property type="entry name" value="HUPs"/>
    <property type="match status" value="1"/>
</dbReference>
<reference evidence="2 3" key="1">
    <citation type="journal article" date="2016" name="Nat. Commun.">
        <title>Thousands of microbial genomes shed light on interconnected biogeochemical processes in an aquifer system.</title>
        <authorList>
            <person name="Anantharaman K."/>
            <person name="Brown C.T."/>
            <person name="Hug L.A."/>
            <person name="Sharon I."/>
            <person name="Castelle C.J."/>
            <person name="Probst A.J."/>
            <person name="Thomas B.C."/>
            <person name="Singh A."/>
            <person name="Wilkins M.J."/>
            <person name="Karaoz U."/>
            <person name="Brodie E.L."/>
            <person name="Williams K.H."/>
            <person name="Hubbard S.S."/>
            <person name="Banfield J.F."/>
        </authorList>
    </citation>
    <scope>NUCLEOTIDE SEQUENCE [LARGE SCALE GENOMIC DNA]</scope>
</reference>
<organism evidence="2 3">
    <name type="scientific">Candidatus Yonathbacteria bacterium RIFOXYD1_FULL_52_36</name>
    <dbReference type="NCBI Taxonomy" id="1802730"/>
    <lineage>
        <taxon>Bacteria</taxon>
        <taxon>Candidatus Yonathiibacteriota</taxon>
    </lineage>
</organism>
<dbReference type="STRING" id="1802730.A2591_01505"/>
<proteinExistence type="predicted"/>
<dbReference type="Proteomes" id="UP000178168">
    <property type="component" value="Unassembled WGS sequence"/>
</dbReference>
<accession>A0A1G2SNV0</accession>
<dbReference type="InterPro" id="IPR015797">
    <property type="entry name" value="NUDIX_hydrolase-like_dom_sf"/>
</dbReference>
<name>A0A1G2SNV0_9BACT</name>
<dbReference type="PANTHER" id="PTHR43736:SF1">
    <property type="entry name" value="DIHYDRONEOPTERIN TRIPHOSPHATE DIPHOSPHATASE"/>
    <property type="match status" value="1"/>
</dbReference>
<dbReference type="AlphaFoldDB" id="A0A1G2SNV0"/>
<evidence type="ECO:0000313" key="2">
    <source>
        <dbReference type="EMBL" id="OHA86051.1"/>
    </source>
</evidence>
<gene>
    <name evidence="2" type="ORF">A2591_01505</name>
</gene>
<dbReference type="SUPFAM" id="SSF55811">
    <property type="entry name" value="Nudix"/>
    <property type="match status" value="1"/>
</dbReference>
<sequence length="300" mass="33146">MNTLSVIVGRFHVPELHAGHRHLIDTAAKASEKLFVVLGSSGGLPTARNPIPYPIRAAMIEDAYPDASIGEIFDNPSNDRWSAELDRMIDEQFSGYAVTLFASRDSFAPHYRGRFSVVTIPPLPAPSGTSIRNGNVPRSAMGPDFRNGLIYASRTRLSISYQAVDIAVIKYPEMEVLLGRKESDGGELCFIGGFVDPTDASLEQAALRELKEEAGPVSCHELTYLGSFRSNDWRYRSDDDKVMTALFATYHLGGEPKAGDDIDHVEWVPIERVLSVITPVHRPLAERLLSHLKRSSQPDQ</sequence>
<dbReference type="PROSITE" id="PS51462">
    <property type="entry name" value="NUDIX"/>
    <property type="match status" value="1"/>
</dbReference>
<evidence type="ECO:0000313" key="3">
    <source>
        <dbReference type="Proteomes" id="UP000178168"/>
    </source>
</evidence>
<dbReference type="Pfam" id="PF00293">
    <property type="entry name" value="NUDIX"/>
    <property type="match status" value="1"/>
</dbReference>
<dbReference type="SUPFAM" id="SSF52374">
    <property type="entry name" value="Nucleotidylyl transferase"/>
    <property type="match status" value="1"/>
</dbReference>
<dbReference type="InterPro" id="IPR000086">
    <property type="entry name" value="NUDIX_hydrolase_dom"/>
</dbReference>
<dbReference type="PANTHER" id="PTHR43736">
    <property type="entry name" value="ADP-RIBOSE PYROPHOSPHATASE"/>
    <property type="match status" value="1"/>
</dbReference>
<dbReference type="Gene3D" id="3.90.79.10">
    <property type="entry name" value="Nucleoside Triphosphate Pyrophosphohydrolase"/>
    <property type="match status" value="1"/>
</dbReference>
<dbReference type="InterPro" id="IPR014729">
    <property type="entry name" value="Rossmann-like_a/b/a_fold"/>
</dbReference>
<evidence type="ECO:0000259" key="1">
    <source>
        <dbReference type="PROSITE" id="PS51462"/>
    </source>
</evidence>
<comment type="caution">
    <text evidence="2">The sequence shown here is derived from an EMBL/GenBank/DDBJ whole genome shotgun (WGS) entry which is preliminary data.</text>
</comment>
<protein>
    <recommendedName>
        <fullName evidence="1">Nudix hydrolase domain-containing protein</fullName>
    </recommendedName>
</protein>
<feature type="domain" description="Nudix hydrolase" evidence="1">
    <location>
        <begin position="159"/>
        <end position="290"/>
    </location>
</feature>